<evidence type="ECO:0000256" key="11">
    <source>
        <dbReference type="PIRSR" id="PIRSR006621-1"/>
    </source>
</evidence>
<protein>
    <recommendedName>
        <fullName evidence="9">tRNA-dihydrouridine(20/20a) synthase</fullName>
        <ecNumber evidence="9">1.3.1.91</ecNumber>
    </recommendedName>
    <alternativeName>
        <fullName evidence="9">U20-specific dihydrouridine synthase</fullName>
        <shortName evidence="9">U20-specific Dus</shortName>
    </alternativeName>
    <alternativeName>
        <fullName evidence="9">tRNA-dihydrouridine synthase A</fullName>
    </alternativeName>
</protein>
<feature type="active site" description="Proton donor" evidence="9 11">
    <location>
        <position position="97"/>
    </location>
</feature>
<feature type="binding site" evidence="9 12">
    <location>
        <begin position="230"/>
        <end position="231"/>
    </location>
    <ligand>
        <name>FMN</name>
        <dbReference type="ChEBI" id="CHEBI:58210"/>
    </ligand>
</feature>
<dbReference type="InterPro" id="IPR004653">
    <property type="entry name" value="DusA"/>
</dbReference>
<evidence type="ECO:0000256" key="1">
    <source>
        <dbReference type="ARBA" id="ARBA00001917"/>
    </source>
</evidence>
<dbReference type="PANTHER" id="PTHR42907:SF1">
    <property type="entry name" value="FMN-LINKED OXIDOREDUCTASES SUPERFAMILY PROTEIN"/>
    <property type="match status" value="1"/>
</dbReference>
<dbReference type="InterPro" id="IPR035587">
    <property type="entry name" value="DUS-like_FMN-bd"/>
</dbReference>
<feature type="binding site" evidence="9 12">
    <location>
        <position position="136"/>
    </location>
    <ligand>
        <name>FMN</name>
        <dbReference type="ChEBI" id="CHEBI:58210"/>
    </ligand>
</feature>
<dbReference type="AlphaFoldDB" id="A0A926JDX4"/>
<comment type="catalytic activity">
    <reaction evidence="9">
        <text>5,6-dihydrouridine(20) in tRNA + NAD(+) = uridine(20) in tRNA + NADH + H(+)</text>
        <dbReference type="Rhea" id="RHEA:53340"/>
        <dbReference type="Rhea" id="RHEA-COMP:13533"/>
        <dbReference type="Rhea" id="RHEA-COMP:13534"/>
        <dbReference type="ChEBI" id="CHEBI:15378"/>
        <dbReference type="ChEBI" id="CHEBI:57540"/>
        <dbReference type="ChEBI" id="CHEBI:57945"/>
        <dbReference type="ChEBI" id="CHEBI:65315"/>
        <dbReference type="ChEBI" id="CHEBI:74443"/>
        <dbReference type="EC" id="1.3.1.91"/>
    </reaction>
</comment>
<feature type="site" description="Interacts with tRNA" evidence="9">
    <location>
        <position position="94"/>
    </location>
</feature>
<feature type="binding site" evidence="9 12">
    <location>
        <position position="168"/>
    </location>
    <ligand>
        <name>FMN</name>
        <dbReference type="ChEBI" id="CHEBI:58210"/>
    </ligand>
</feature>
<proteinExistence type="inferred from homology"/>
<gene>
    <name evidence="9 14" type="primary">dusA</name>
    <name evidence="14" type="ORF">H4P12_16110</name>
</gene>
<dbReference type="Pfam" id="PF01207">
    <property type="entry name" value="Dus"/>
    <property type="match status" value="1"/>
</dbReference>
<keyword evidence="6 9" id="KW-0521">NADP</keyword>
<evidence type="ECO:0000256" key="8">
    <source>
        <dbReference type="ARBA" id="ARBA00023002"/>
    </source>
</evidence>
<comment type="cofactor">
    <cofactor evidence="1 9 10 12">
        <name>FMN</name>
        <dbReference type="ChEBI" id="CHEBI:58210"/>
    </cofactor>
</comment>
<keyword evidence="3 9" id="KW-0285">Flavoprotein</keyword>
<comment type="similarity">
    <text evidence="10">Belongs to the dus family.</text>
</comment>
<comment type="catalytic activity">
    <reaction evidence="9">
        <text>5,6-dihydrouridine(20a) in tRNA + NADP(+) = uridine(20a) in tRNA + NADPH + H(+)</text>
        <dbReference type="Rhea" id="RHEA:53344"/>
        <dbReference type="Rhea" id="RHEA-COMP:13535"/>
        <dbReference type="Rhea" id="RHEA-COMP:13536"/>
        <dbReference type="ChEBI" id="CHEBI:15378"/>
        <dbReference type="ChEBI" id="CHEBI:57783"/>
        <dbReference type="ChEBI" id="CHEBI:58349"/>
        <dbReference type="ChEBI" id="CHEBI:65315"/>
        <dbReference type="ChEBI" id="CHEBI:74443"/>
    </reaction>
</comment>
<dbReference type="GO" id="GO:0102264">
    <property type="term" value="F:tRNA-dihydrouridine20 synthase activity"/>
    <property type="evidence" value="ECO:0007669"/>
    <property type="project" value="UniProtKB-EC"/>
</dbReference>
<dbReference type="GO" id="GO:0000049">
    <property type="term" value="F:tRNA binding"/>
    <property type="evidence" value="ECO:0007669"/>
    <property type="project" value="UniProtKB-UniRule"/>
</dbReference>
<keyword evidence="4 9" id="KW-0288">FMN</keyword>
<dbReference type="RefSeq" id="WP_187794702.1">
    <property type="nucleotide sequence ID" value="NZ_JACOQL010000005.1"/>
</dbReference>
<dbReference type="Gene3D" id="3.20.20.70">
    <property type="entry name" value="Aldolase class I"/>
    <property type="match status" value="1"/>
</dbReference>
<evidence type="ECO:0000259" key="13">
    <source>
        <dbReference type="Pfam" id="PF01207"/>
    </source>
</evidence>
<evidence type="ECO:0000256" key="12">
    <source>
        <dbReference type="PIRSR" id="PIRSR006621-2"/>
    </source>
</evidence>
<evidence type="ECO:0000256" key="2">
    <source>
        <dbReference type="ARBA" id="ARBA00022555"/>
    </source>
</evidence>
<dbReference type="GO" id="GO:0010181">
    <property type="term" value="F:FMN binding"/>
    <property type="evidence" value="ECO:0007669"/>
    <property type="project" value="UniProtKB-UniRule"/>
</dbReference>
<name>A0A926JDX4_9RHOB</name>
<evidence type="ECO:0000256" key="10">
    <source>
        <dbReference type="PIRNR" id="PIRNR006621"/>
    </source>
</evidence>
<feature type="site" description="Interacts with tRNA; defines subfamily-specific binding signature" evidence="9">
    <location>
        <position position="296"/>
    </location>
</feature>
<organism evidence="14 15">
    <name type="scientific">Paracoccus amoyensis</name>
    <dbReference type="NCBI Taxonomy" id="2760093"/>
    <lineage>
        <taxon>Bacteria</taxon>
        <taxon>Pseudomonadati</taxon>
        <taxon>Pseudomonadota</taxon>
        <taxon>Alphaproteobacteria</taxon>
        <taxon>Rhodobacterales</taxon>
        <taxon>Paracoccaceae</taxon>
        <taxon>Paracoccus</taxon>
    </lineage>
</organism>
<keyword evidence="15" id="KW-1185">Reference proteome</keyword>
<keyword evidence="7 9" id="KW-0694">RNA-binding</keyword>
<dbReference type="PANTHER" id="PTHR42907">
    <property type="entry name" value="FMN-LINKED OXIDOREDUCTASES SUPERFAMILY PROTEIN"/>
    <property type="match status" value="1"/>
</dbReference>
<dbReference type="NCBIfam" id="NF008774">
    <property type="entry name" value="PRK11815.1"/>
    <property type="match status" value="1"/>
</dbReference>
<comment type="caution">
    <text evidence="9">Lacks conserved residue(s) required for the propagation of feature annotation.</text>
</comment>
<comment type="function">
    <text evidence="9">Catalyzes the synthesis of 5,6-dihydrouridine (D), a modified base found in the D-loop of most tRNAs, via the reduction of the C5-C6 double bond in target uridines. Specifically modifies U20 and U20a in tRNAs.</text>
</comment>
<dbReference type="Proteomes" id="UP000608594">
    <property type="component" value="Unassembled WGS sequence"/>
</dbReference>
<dbReference type="EC" id="1.3.1.91" evidence="9"/>
<accession>A0A926JDX4</accession>
<evidence type="ECO:0000256" key="4">
    <source>
        <dbReference type="ARBA" id="ARBA00022643"/>
    </source>
</evidence>
<dbReference type="EMBL" id="JACOQL010000005">
    <property type="protein sequence ID" value="MBC9248199.1"/>
    <property type="molecule type" value="Genomic_DNA"/>
</dbReference>
<dbReference type="Gene3D" id="1.20.120.1460">
    <property type="match status" value="1"/>
</dbReference>
<evidence type="ECO:0000256" key="3">
    <source>
        <dbReference type="ARBA" id="ARBA00022630"/>
    </source>
</evidence>
<comment type="similarity">
    <text evidence="9">Belongs to the Dus family. DusA subfamily.</text>
</comment>
<dbReference type="PROSITE" id="PS01136">
    <property type="entry name" value="UPF0034"/>
    <property type="match status" value="1"/>
</dbReference>
<dbReference type="SUPFAM" id="SSF51395">
    <property type="entry name" value="FMN-linked oxidoreductases"/>
    <property type="match status" value="1"/>
</dbReference>
<keyword evidence="5 9" id="KW-0819">tRNA processing</keyword>
<evidence type="ECO:0000256" key="6">
    <source>
        <dbReference type="ARBA" id="ARBA00022857"/>
    </source>
</evidence>
<dbReference type="InterPro" id="IPR018517">
    <property type="entry name" value="tRNA_hU_synthase_CS"/>
</dbReference>
<comment type="caution">
    <text evidence="14">The sequence shown here is derived from an EMBL/GenBank/DDBJ whole genome shotgun (WGS) entry which is preliminary data.</text>
</comment>
<dbReference type="PIRSF" id="PIRSF006621">
    <property type="entry name" value="Dus"/>
    <property type="match status" value="1"/>
</dbReference>
<dbReference type="CDD" id="cd02801">
    <property type="entry name" value="DUS_like_FMN"/>
    <property type="match status" value="1"/>
</dbReference>
<evidence type="ECO:0000256" key="7">
    <source>
        <dbReference type="ARBA" id="ARBA00022884"/>
    </source>
</evidence>
<feature type="domain" description="DUS-like FMN-binding" evidence="13">
    <location>
        <begin position="12"/>
        <end position="309"/>
    </location>
</feature>
<feature type="binding site" evidence="9 12">
    <location>
        <position position="67"/>
    </location>
    <ligand>
        <name>FMN</name>
        <dbReference type="ChEBI" id="CHEBI:58210"/>
    </ligand>
</feature>
<keyword evidence="12" id="KW-0547">Nucleotide-binding</keyword>
<feature type="binding site" evidence="9 12">
    <location>
        <begin position="14"/>
        <end position="16"/>
    </location>
    <ligand>
        <name>FMN</name>
        <dbReference type="ChEBI" id="CHEBI:58210"/>
    </ligand>
</feature>
<feature type="site" description="Interacts with tRNA" evidence="9">
    <location>
        <position position="183"/>
    </location>
</feature>
<dbReference type="InterPro" id="IPR001269">
    <property type="entry name" value="DUS_fam"/>
</dbReference>
<dbReference type="InterPro" id="IPR013785">
    <property type="entry name" value="Aldolase_TIM"/>
</dbReference>
<comment type="catalytic activity">
    <reaction evidence="9">
        <text>5,6-dihydrouridine(20a) in tRNA + NAD(+) = uridine(20a) in tRNA + NADH + H(+)</text>
        <dbReference type="Rhea" id="RHEA:53348"/>
        <dbReference type="Rhea" id="RHEA-COMP:13535"/>
        <dbReference type="Rhea" id="RHEA-COMP:13536"/>
        <dbReference type="ChEBI" id="CHEBI:15378"/>
        <dbReference type="ChEBI" id="CHEBI:57540"/>
        <dbReference type="ChEBI" id="CHEBI:57945"/>
        <dbReference type="ChEBI" id="CHEBI:65315"/>
        <dbReference type="ChEBI" id="CHEBI:74443"/>
    </reaction>
</comment>
<evidence type="ECO:0000313" key="15">
    <source>
        <dbReference type="Proteomes" id="UP000608594"/>
    </source>
</evidence>
<sequence length="326" mass="35998">MTTLNEAARLSVAPMMDWTDRNCRVFHRLISRRALLYTEMVTAAAIVHGDRGRLLDYDATEHPVALQVGGSDPVELQEATRIATDWGYDEINLNVGCPSDRVQSGCFGAVLMKSPHLVAECVQAMQQVSPVEVTVKCRIGVDDQEPVDVLPAFIETMQAAGVRRLTIHARKAWLQGLSPRENREVPPLDYPLVHDMKTRFPDLHLSINGGIASFDAVRDHLQVMDGVMIGRAAYHQPWDMLGRADGLWGEKPPFDNPSDIALAMRPLIQAHLCGGGRLHQFTRHMLGLFHGMPGARGWKRTLSEGASKGGIEVYDAALRQVTQLAA</sequence>
<evidence type="ECO:0000313" key="14">
    <source>
        <dbReference type="EMBL" id="MBC9248199.1"/>
    </source>
</evidence>
<evidence type="ECO:0000256" key="9">
    <source>
        <dbReference type="HAMAP-Rule" id="MF_02041"/>
    </source>
</evidence>
<keyword evidence="8 9" id="KW-0560">Oxidoreductase</keyword>
<feature type="binding site" evidence="9 12">
    <location>
        <begin position="208"/>
        <end position="210"/>
    </location>
    <ligand>
        <name>FMN</name>
        <dbReference type="ChEBI" id="CHEBI:58210"/>
    </ligand>
</feature>
<comment type="catalytic activity">
    <reaction evidence="9">
        <text>5,6-dihydrouridine(20) in tRNA + NADP(+) = uridine(20) in tRNA + NADPH + H(+)</text>
        <dbReference type="Rhea" id="RHEA:53336"/>
        <dbReference type="Rhea" id="RHEA-COMP:13533"/>
        <dbReference type="Rhea" id="RHEA-COMP:13534"/>
        <dbReference type="ChEBI" id="CHEBI:15378"/>
        <dbReference type="ChEBI" id="CHEBI:57783"/>
        <dbReference type="ChEBI" id="CHEBI:58349"/>
        <dbReference type="ChEBI" id="CHEBI:65315"/>
        <dbReference type="ChEBI" id="CHEBI:74443"/>
        <dbReference type="EC" id="1.3.1.91"/>
    </reaction>
</comment>
<dbReference type="HAMAP" id="MF_02041">
    <property type="entry name" value="DusA_subfam"/>
    <property type="match status" value="1"/>
</dbReference>
<dbReference type="GO" id="GO:0050660">
    <property type="term" value="F:flavin adenine dinucleotide binding"/>
    <property type="evidence" value="ECO:0007669"/>
    <property type="project" value="InterPro"/>
</dbReference>
<keyword evidence="2 9" id="KW-0820">tRNA-binding</keyword>
<reference evidence="14" key="1">
    <citation type="submission" date="2020-08" db="EMBL/GenBank/DDBJ databases">
        <title>Paracoccus amoyensis sp. nov., isolated from the surface seawater at coast of Xiamen, Fujian.</title>
        <authorList>
            <person name="Lyu L."/>
        </authorList>
    </citation>
    <scope>NUCLEOTIDE SEQUENCE</scope>
    <source>
        <strain evidence="14">11-3</strain>
    </source>
</reference>
<evidence type="ECO:0000256" key="5">
    <source>
        <dbReference type="ARBA" id="ARBA00022694"/>
    </source>
</evidence>